<evidence type="ECO:0000313" key="2">
    <source>
        <dbReference type="Proteomes" id="UP000237755"/>
    </source>
</evidence>
<organism evidence="1 2">
    <name type="scientific">Microterricola pindariensis</name>
    <dbReference type="NCBI Taxonomy" id="478010"/>
    <lineage>
        <taxon>Bacteria</taxon>
        <taxon>Bacillati</taxon>
        <taxon>Actinomycetota</taxon>
        <taxon>Actinomycetes</taxon>
        <taxon>Micrococcales</taxon>
        <taxon>Microbacteriaceae</taxon>
        <taxon>Microterricola</taxon>
    </lineage>
</organism>
<sequence length="270" mass="29487">MMPPLISEAEFTGSRAKEIAAEYFLALVAQVEPLIDRINGFNVQVDSALESDDQDSRTDAVSHQARALLSVAADNVNTLAAVAVKAVILPAFAGYTLLRNVIECAGVALWLIGPASSDQRVLRALQLSRESLGDQRRLEATKAGGKYAGLAPTDSVLRKLEIERDMRPSNTGARLMPPSITERLEEAEAYVTRHADHQEALVVFWQRASGLAHGRRHAVWNVSDARIRRADHVGFQAVIAADIVALTAHFEAAVNYLEDGVRMLEQRGSR</sequence>
<proteinExistence type="predicted"/>
<comment type="caution">
    <text evidence="1">The sequence shown here is derived from an EMBL/GenBank/DDBJ whole genome shotgun (WGS) entry which is preliminary data.</text>
</comment>
<gene>
    <name evidence="1" type="ORF">GY24_04080</name>
</gene>
<dbReference type="RefSeq" id="WP_104474491.1">
    <property type="nucleotide sequence ID" value="NZ_MPZN01000008.1"/>
</dbReference>
<dbReference type="EMBL" id="MPZN01000008">
    <property type="protein sequence ID" value="PPL19803.1"/>
    <property type="molecule type" value="Genomic_DNA"/>
</dbReference>
<protein>
    <submittedName>
        <fullName evidence="1">Uncharacterized protein</fullName>
    </submittedName>
</protein>
<dbReference type="Proteomes" id="UP000237755">
    <property type="component" value="Unassembled WGS sequence"/>
</dbReference>
<reference evidence="1 2" key="1">
    <citation type="journal article" date="2008" name="Int. J. Syst. Evol. Microbiol.">
        <title>Leifsonia pindariensis sp. nov., isolated from the Pindari glacier of the Indian Himalayas, and emended description of the genus Leifsonia.</title>
        <authorList>
            <person name="Reddy G.S."/>
            <person name="Prabagaran S.R."/>
            <person name="Shivaji S."/>
        </authorList>
    </citation>
    <scope>NUCLEOTIDE SEQUENCE [LARGE SCALE GENOMIC DNA]</scope>
    <source>
        <strain evidence="1 2">PON 10</strain>
    </source>
</reference>
<name>A0ABX5AY01_9MICO</name>
<evidence type="ECO:0000313" key="1">
    <source>
        <dbReference type="EMBL" id="PPL19803.1"/>
    </source>
</evidence>
<keyword evidence="2" id="KW-1185">Reference proteome</keyword>
<accession>A0ABX5AY01</accession>